<proteinExistence type="predicted"/>
<dbReference type="SUPFAM" id="SSF55620">
    <property type="entry name" value="Tetrahydrobiopterin biosynthesis enzymes-like"/>
    <property type="match status" value="1"/>
</dbReference>
<sequence length="159" mass="18577">MTRYVSTKLFENYSVAIRQWKAQHSHCQLLHGYALKFKVWFGSNEPDIDNQLDDMNWIVDYGGFKTPPQGNGLKDWMNDKWDHTMLIEKDDPYLDLFQTMQMEGLCKLVVMDKIGAESAARMVYEHFNEVLSKNDAGRCKCIKVECFENDSNSSIYEEI</sequence>
<reference evidence="1" key="1">
    <citation type="submission" date="2020-04" db="EMBL/GenBank/DDBJ databases">
        <authorList>
            <person name="Chiriac C."/>
            <person name="Salcher M."/>
            <person name="Ghai R."/>
            <person name="Kavagutti S V."/>
        </authorList>
    </citation>
    <scope>NUCLEOTIDE SEQUENCE</scope>
</reference>
<protein>
    <submittedName>
        <fullName evidence="1">6-pyruvoyl tetrahydropterin synthase/QueD family protein</fullName>
    </submittedName>
</protein>
<organism evidence="1">
    <name type="scientific">uncultured Caudovirales phage</name>
    <dbReference type="NCBI Taxonomy" id="2100421"/>
    <lineage>
        <taxon>Viruses</taxon>
        <taxon>Duplodnaviria</taxon>
        <taxon>Heunggongvirae</taxon>
        <taxon>Uroviricota</taxon>
        <taxon>Caudoviricetes</taxon>
        <taxon>Peduoviridae</taxon>
        <taxon>Maltschvirus</taxon>
        <taxon>Maltschvirus maltsch</taxon>
    </lineage>
</organism>
<gene>
    <name evidence="1" type="ORF">UFOVP450_8</name>
</gene>
<dbReference type="EMBL" id="LR796421">
    <property type="protein sequence ID" value="CAB4142523.1"/>
    <property type="molecule type" value="Genomic_DNA"/>
</dbReference>
<accession>A0A6J5MAZ8</accession>
<dbReference type="Pfam" id="PF01242">
    <property type="entry name" value="PTPS"/>
    <property type="match status" value="1"/>
</dbReference>
<name>A0A6J5MAZ8_9CAUD</name>
<dbReference type="InterPro" id="IPR038418">
    <property type="entry name" value="6-PTP_synth/QueD_sf"/>
</dbReference>
<evidence type="ECO:0000313" key="1">
    <source>
        <dbReference type="EMBL" id="CAB4142523.1"/>
    </source>
</evidence>
<dbReference type="Gene3D" id="3.30.479.10">
    <property type="entry name" value="6-pyruvoyl tetrahydropterin synthase/QueD"/>
    <property type="match status" value="1"/>
</dbReference>
<dbReference type="InterPro" id="IPR007115">
    <property type="entry name" value="6-PTP_synth/QueD"/>
</dbReference>